<organism evidence="1 2">
    <name type="scientific">Algibacter marinivivus</name>
    <dbReference type="NCBI Taxonomy" id="2100723"/>
    <lineage>
        <taxon>Bacteria</taxon>
        <taxon>Pseudomonadati</taxon>
        <taxon>Bacteroidota</taxon>
        <taxon>Flavobacteriia</taxon>
        <taxon>Flavobacteriales</taxon>
        <taxon>Flavobacteriaceae</taxon>
        <taxon>Algibacter</taxon>
    </lineage>
</organism>
<protein>
    <recommendedName>
        <fullName evidence="3">DUF481 domain-containing protein</fullName>
    </recommendedName>
</protein>
<name>A0A2U2X162_9FLAO</name>
<reference evidence="2" key="2">
    <citation type="submission" date="2018-05" db="EMBL/GenBank/DDBJ databases">
        <title>Algibacter marinivivus sp. nov., isolated from sample around a algae.</title>
        <authorList>
            <person name="Lu D."/>
        </authorList>
    </citation>
    <scope>NUCLEOTIDE SEQUENCE [LARGE SCALE GENOMIC DNA]</scope>
    <source>
        <strain evidence="2">ZY111</strain>
    </source>
</reference>
<keyword evidence="2" id="KW-1185">Reference proteome</keyword>
<dbReference type="EMBL" id="QFRI01000005">
    <property type="protein sequence ID" value="PWH81523.1"/>
    <property type="molecule type" value="Genomic_DNA"/>
</dbReference>
<evidence type="ECO:0008006" key="3">
    <source>
        <dbReference type="Google" id="ProtNLM"/>
    </source>
</evidence>
<reference evidence="2" key="3">
    <citation type="submission" date="2018-05" db="EMBL/GenBank/DDBJ databases">
        <authorList>
            <person name="Lu D."/>
        </authorList>
    </citation>
    <scope>NUCLEOTIDE SEQUENCE [LARGE SCALE GENOMIC DNA]</scope>
    <source>
        <strain evidence="2">ZY111</strain>
    </source>
</reference>
<dbReference type="RefSeq" id="WP_109353841.1">
    <property type="nucleotide sequence ID" value="NZ_QFRI01000005.1"/>
</dbReference>
<dbReference type="OrthoDB" id="821377at2"/>
<dbReference type="AlphaFoldDB" id="A0A2U2X162"/>
<evidence type="ECO:0000313" key="1">
    <source>
        <dbReference type="EMBL" id="PWH81523.1"/>
    </source>
</evidence>
<dbReference type="InterPro" id="IPR007433">
    <property type="entry name" value="DUF481"/>
</dbReference>
<gene>
    <name evidence="1" type="ORF">DIS18_14685</name>
</gene>
<comment type="caution">
    <text evidence="1">The sequence shown here is derived from an EMBL/GenBank/DDBJ whole genome shotgun (WGS) entry which is preliminary data.</text>
</comment>
<evidence type="ECO:0000313" key="2">
    <source>
        <dbReference type="Proteomes" id="UP000245375"/>
    </source>
</evidence>
<proteinExistence type="predicted"/>
<dbReference type="Pfam" id="PF04338">
    <property type="entry name" value="DUF481"/>
    <property type="match status" value="1"/>
</dbReference>
<accession>A0A2U2X162</accession>
<reference evidence="1 2" key="1">
    <citation type="submission" date="2018-05" db="EMBL/GenBank/DDBJ databases">
        <title>Algibacter marinivivus sp. nov., isolated from sample around a algae.</title>
        <authorList>
            <person name="Zhong X."/>
        </authorList>
    </citation>
    <scope>NUCLEOTIDE SEQUENCE [LARGE SCALE GENOMIC DNA]</scope>
    <source>
        <strain evidence="1 2">ZY111</strain>
    </source>
</reference>
<sequence>MKKFFQIFFLFPLLLSAQINESENDSLNLKAKLSLTGFWQDGNVETLIFRAKSDLSFKPWKKWVFKTQNSYVYQEFGKEKADEDILSLNFLYFNPEKKIYPFVLGFVSTNFRREIDLRSLLGAGISFQVMKNKKDWLKLSVSSEYEQTNFEKVNFNKSEYNGDSSINTFRSTIWINGKYYLFKSKVILSHENYFQPSLEKGDNFRWRADVGLELPLWKYLNFKINYLQSFESLVIENQKQQDRFLTFGFTLKSY</sequence>
<dbReference type="Proteomes" id="UP000245375">
    <property type="component" value="Unassembled WGS sequence"/>
</dbReference>